<accession>A0A6G1T814</accession>
<comment type="caution">
    <text evidence="1">The sequence shown here is derived from an EMBL/GenBank/DDBJ whole genome shotgun (WGS) entry which is preliminary data.</text>
</comment>
<dbReference type="Proteomes" id="UP000474054">
    <property type="component" value="Unassembled WGS sequence"/>
</dbReference>
<feature type="non-terminal residue" evidence="1">
    <location>
        <position position="1"/>
    </location>
</feature>
<sequence length="65" mass="7276">ELLKVLSRRQSIAEISRNLNKSESTILKQIESLGELIECEKSGKTRECETTILGKVILNLIPHGD</sequence>
<dbReference type="InterPro" id="IPR036388">
    <property type="entry name" value="WH-like_DNA-bd_sf"/>
</dbReference>
<dbReference type="Gene3D" id="1.10.10.10">
    <property type="entry name" value="Winged helix-like DNA-binding domain superfamily/Winged helix DNA-binding domain"/>
    <property type="match status" value="1"/>
</dbReference>
<keyword evidence="1" id="KW-0238">DNA-binding</keyword>
<name>A0A6G1T814_ACIAM</name>
<reference evidence="1 2" key="1">
    <citation type="submission" date="2019-10" db="EMBL/GenBank/DDBJ databases">
        <title>Comparative genomics of sulfur disproportionating microorganisms.</title>
        <authorList>
            <person name="Ward L.M."/>
            <person name="Bertran E."/>
            <person name="Johnston D."/>
        </authorList>
    </citation>
    <scope>NUCLEOTIDE SEQUENCE [LARGE SCALE GENOMIC DNA]</scope>
    <source>
        <strain evidence="1 2">DSM 3772</strain>
    </source>
</reference>
<dbReference type="AlphaFoldDB" id="A0A6G1T814"/>
<dbReference type="GO" id="GO:0003677">
    <property type="term" value="F:DNA binding"/>
    <property type="evidence" value="ECO:0007669"/>
    <property type="project" value="UniProtKB-KW"/>
</dbReference>
<organism evidence="1 2">
    <name type="scientific">Acidianus ambivalens</name>
    <name type="common">Desulfurolobus ambivalens</name>
    <dbReference type="NCBI Taxonomy" id="2283"/>
    <lineage>
        <taxon>Archaea</taxon>
        <taxon>Thermoproteota</taxon>
        <taxon>Thermoprotei</taxon>
        <taxon>Sulfolobales</taxon>
        <taxon>Sulfolobaceae</taxon>
        <taxon>Acidianus</taxon>
    </lineage>
</organism>
<protein>
    <submittedName>
        <fullName evidence="1">CRISPR locus-related DNA-binding protein</fullName>
    </submittedName>
</protein>
<evidence type="ECO:0000313" key="1">
    <source>
        <dbReference type="EMBL" id="MQL56639.1"/>
    </source>
</evidence>
<proteinExistence type="predicted"/>
<gene>
    <name evidence="1" type="ORF">GFB69_13325</name>
</gene>
<dbReference type="EMBL" id="WHYS01000024">
    <property type="protein sequence ID" value="MQL56639.1"/>
    <property type="molecule type" value="Genomic_DNA"/>
</dbReference>
<evidence type="ECO:0000313" key="2">
    <source>
        <dbReference type="Proteomes" id="UP000474054"/>
    </source>
</evidence>